<comment type="similarity">
    <text evidence="6">Belongs to the NAD kinase family.</text>
</comment>
<dbReference type="Pfam" id="PF20143">
    <property type="entry name" value="NAD_kinase_C"/>
    <property type="match status" value="1"/>
</dbReference>
<comment type="cofactor">
    <cofactor evidence="6">
        <name>a divalent metal cation</name>
        <dbReference type="ChEBI" id="CHEBI:60240"/>
    </cofactor>
</comment>
<feature type="binding site" evidence="6">
    <location>
        <begin position="173"/>
        <end position="178"/>
    </location>
    <ligand>
        <name>NAD(+)</name>
        <dbReference type="ChEBI" id="CHEBI:57540"/>
    </ligand>
</feature>
<keyword evidence="3 6" id="KW-0521">NADP</keyword>
<dbReference type="EC" id="2.7.1.23" evidence="6"/>
<keyword evidence="6" id="KW-0067">ATP-binding</keyword>
<dbReference type="SUPFAM" id="SSF111331">
    <property type="entry name" value="NAD kinase/diacylglycerol kinase-like"/>
    <property type="match status" value="1"/>
</dbReference>
<dbReference type="Gene3D" id="3.40.50.10330">
    <property type="entry name" value="Probable inorganic polyphosphate/atp-NAD kinase, domain 1"/>
    <property type="match status" value="1"/>
</dbReference>
<evidence type="ECO:0000256" key="5">
    <source>
        <dbReference type="ARBA" id="ARBA00047925"/>
    </source>
</evidence>
<dbReference type="AlphaFoldDB" id="A0A133ZX01"/>
<comment type="function">
    <text evidence="6">Involved in the regulation of the intracellular balance of NAD and NADP, and is a key enzyme in the biosynthesis of NADP. Catalyzes specifically the phosphorylation on 2'-hydroxyl of the adenosine moiety of NAD to yield NADP.</text>
</comment>
<dbReference type="GO" id="GO:0005524">
    <property type="term" value="F:ATP binding"/>
    <property type="evidence" value="ECO:0007669"/>
    <property type="project" value="UniProtKB-KW"/>
</dbReference>
<dbReference type="InterPro" id="IPR002504">
    <property type="entry name" value="NADK"/>
</dbReference>
<comment type="caution">
    <text evidence="7">The sequence shown here is derived from an EMBL/GenBank/DDBJ whole genome shotgun (WGS) entry which is preliminary data.</text>
</comment>
<sequence length="274" mass="30490">MKTFFLVGNSEKEGIKKVLNNLEKEINLRGGICYKSFGYIDLDNFPSVDCVITLGGDGTLIRAARDISHLCIPIIGINMGHLGYLTSINTAKDIEYMVDILINDEYFIENRMMISATVIRDGKEIKTLTALNEAVITRKEVLKTLRCNVYIEGDFLNEYSSDGIIVSTPTGSTAYNLSAGGPIIEPSSRMMLITPICPHALSQRSIVLSSSKVIRISFGDNIKSNRELVVDGDESVSLENKDVVELRESEIFARLIKLKKGSFLDNIRNKMNRI</sequence>
<accession>A0A133ZX01</accession>
<organism evidence="7 8">
    <name type="scientific">Lachnoanaerobaculum saburreum</name>
    <dbReference type="NCBI Taxonomy" id="467210"/>
    <lineage>
        <taxon>Bacteria</taxon>
        <taxon>Bacillati</taxon>
        <taxon>Bacillota</taxon>
        <taxon>Clostridia</taxon>
        <taxon>Lachnospirales</taxon>
        <taxon>Lachnospiraceae</taxon>
        <taxon>Lachnoanaerobaculum</taxon>
    </lineage>
</organism>
<dbReference type="GO" id="GO:0051287">
    <property type="term" value="F:NAD binding"/>
    <property type="evidence" value="ECO:0007669"/>
    <property type="project" value="UniProtKB-ARBA"/>
</dbReference>
<dbReference type="PANTHER" id="PTHR20275">
    <property type="entry name" value="NAD KINASE"/>
    <property type="match status" value="1"/>
</dbReference>
<dbReference type="Gene3D" id="2.60.200.30">
    <property type="entry name" value="Probable inorganic polyphosphate/atp-NAD kinase, domain 2"/>
    <property type="match status" value="1"/>
</dbReference>
<evidence type="ECO:0000313" key="8">
    <source>
        <dbReference type="Proteomes" id="UP000070394"/>
    </source>
</evidence>
<dbReference type="GO" id="GO:0046872">
    <property type="term" value="F:metal ion binding"/>
    <property type="evidence" value="ECO:0007669"/>
    <property type="project" value="UniProtKB-UniRule"/>
</dbReference>
<dbReference type="HAMAP" id="MF_00361">
    <property type="entry name" value="NAD_kinase"/>
    <property type="match status" value="1"/>
</dbReference>
<feature type="binding site" evidence="6">
    <location>
        <position position="143"/>
    </location>
    <ligand>
        <name>NAD(+)</name>
        <dbReference type="ChEBI" id="CHEBI:57540"/>
    </ligand>
</feature>
<evidence type="ECO:0000256" key="4">
    <source>
        <dbReference type="ARBA" id="ARBA00023027"/>
    </source>
</evidence>
<gene>
    <name evidence="6" type="primary">nadK</name>
    <name evidence="7" type="ORF">HMPREF1866_00756</name>
</gene>
<proteinExistence type="inferred from homology"/>
<evidence type="ECO:0000256" key="1">
    <source>
        <dbReference type="ARBA" id="ARBA00022679"/>
    </source>
</evidence>
<evidence type="ECO:0000256" key="2">
    <source>
        <dbReference type="ARBA" id="ARBA00022777"/>
    </source>
</evidence>
<dbReference type="OrthoDB" id="9774737at2"/>
<feature type="active site" description="Proton acceptor" evidence="6">
    <location>
        <position position="57"/>
    </location>
</feature>
<dbReference type="PANTHER" id="PTHR20275:SF0">
    <property type="entry name" value="NAD KINASE"/>
    <property type="match status" value="1"/>
</dbReference>
<dbReference type="InterPro" id="IPR017438">
    <property type="entry name" value="ATP-NAD_kinase_N"/>
</dbReference>
<evidence type="ECO:0000313" key="7">
    <source>
        <dbReference type="EMBL" id="KXB59974.1"/>
    </source>
</evidence>
<feature type="binding site" evidence="6">
    <location>
        <position position="162"/>
    </location>
    <ligand>
        <name>NAD(+)</name>
        <dbReference type="ChEBI" id="CHEBI:57540"/>
    </ligand>
</feature>
<dbReference type="InterPro" id="IPR016064">
    <property type="entry name" value="NAD/diacylglycerol_kinase_sf"/>
</dbReference>
<feature type="binding site" evidence="6">
    <location>
        <position position="62"/>
    </location>
    <ligand>
        <name>NAD(+)</name>
        <dbReference type="ChEBI" id="CHEBI:57540"/>
    </ligand>
</feature>
<reference evidence="8" key="1">
    <citation type="submission" date="2016-01" db="EMBL/GenBank/DDBJ databases">
        <authorList>
            <person name="Mitreva M."/>
            <person name="Pepin K.H."/>
            <person name="Mihindukulasuriya K.A."/>
            <person name="Fulton R."/>
            <person name="Fronick C."/>
            <person name="O'Laughlin M."/>
            <person name="Miner T."/>
            <person name="Herter B."/>
            <person name="Rosa B.A."/>
            <person name="Cordes M."/>
            <person name="Tomlinson C."/>
            <person name="Wollam A."/>
            <person name="Palsikar V.B."/>
            <person name="Mardis E.R."/>
            <person name="Wilson R.K."/>
        </authorList>
    </citation>
    <scope>NUCLEOTIDE SEQUENCE [LARGE SCALE GENOMIC DNA]</scope>
    <source>
        <strain evidence="8">DNF00896</strain>
    </source>
</reference>
<comment type="subcellular location">
    <subcellularLocation>
        <location evidence="6">Cytoplasm</location>
    </subcellularLocation>
</comment>
<dbReference type="STRING" id="467210.HMPREF1866_00756"/>
<dbReference type="Proteomes" id="UP000070394">
    <property type="component" value="Unassembled WGS sequence"/>
</dbReference>
<dbReference type="InterPro" id="IPR017437">
    <property type="entry name" value="ATP-NAD_kinase_PpnK-typ_C"/>
</dbReference>
<keyword evidence="8" id="KW-1185">Reference proteome</keyword>
<keyword evidence="6" id="KW-0963">Cytoplasm</keyword>
<dbReference type="GO" id="GO:0019674">
    <property type="term" value="P:NAD+ metabolic process"/>
    <property type="evidence" value="ECO:0007669"/>
    <property type="project" value="InterPro"/>
</dbReference>
<evidence type="ECO:0000256" key="6">
    <source>
        <dbReference type="HAMAP-Rule" id="MF_00361"/>
    </source>
</evidence>
<protein>
    <recommendedName>
        <fullName evidence="6">NAD kinase</fullName>
        <ecNumber evidence="6">2.7.1.23</ecNumber>
    </recommendedName>
    <alternativeName>
        <fullName evidence="6">ATP-dependent NAD kinase</fullName>
    </alternativeName>
</protein>
<comment type="caution">
    <text evidence="6">Lacks conserved residue(s) required for the propagation of feature annotation.</text>
</comment>
<comment type="catalytic activity">
    <reaction evidence="5 6">
        <text>NAD(+) + ATP = ADP + NADP(+) + H(+)</text>
        <dbReference type="Rhea" id="RHEA:18629"/>
        <dbReference type="ChEBI" id="CHEBI:15378"/>
        <dbReference type="ChEBI" id="CHEBI:30616"/>
        <dbReference type="ChEBI" id="CHEBI:57540"/>
        <dbReference type="ChEBI" id="CHEBI:58349"/>
        <dbReference type="ChEBI" id="CHEBI:456216"/>
        <dbReference type="EC" id="2.7.1.23"/>
    </reaction>
</comment>
<dbReference type="EMBL" id="LSDA01000020">
    <property type="protein sequence ID" value="KXB59974.1"/>
    <property type="molecule type" value="Genomic_DNA"/>
</dbReference>
<dbReference type="GO" id="GO:0005737">
    <property type="term" value="C:cytoplasm"/>
    <property type="evidence" value="ECO:0007669"/>
    <property type="project" value="UniProtKB-SubCell"/>
</dbReference>
<dbReference type="PATRIC" id="fig|467210.3.peg.747"/>
<evidence type="ECO:0000256" key="3">
    <source>
        <dbReference type="ARBA" id="ARBA00022857"/>
    </source>
</evidence>
<dbReference type="GO" id="GO:0006741">
    <property type="term" value="P:NADP+ biosynthetic process"/>
    <property type="evidence" value="ECO:0007669"/>
    <property type="project" value="UniProtKB-UniRule"/>
</dbReference>
<keyword evidence="1 6" id="KW-0808">Transferase</keyword>
<dbReference type="GO" id="GO:0003951">
    <property type="term" value="F:NAD+ kinase activity"/>
    <property type="evidence" value="ECO:0007669"/>
    <property type="project" value="UniProtKB-UniRule"/>
</dbReference>
<dbReference type="Pfam" id="PF01513">
    <property type="entry name" value="NAD_kinase"/>
    <property type="match status" value="1"/>
</dbReference>
<feature type="binding site" evidence="6">
    <location>
        <begin position="57"/>
        <end position="58"/>
    </location>
    <ligand>
        <name>NAD(+)</name>
        <dbReference type="ChEBI" id="CHEBI:57540"/>
    </ligand>
</feature>
<name>A0A133ZX01_9FIRM</name>
<dbReference type="RefSeq" id="WP_060930671.1">
    <property type="nucleotide sequence ID" value="NZ_KQ959781.1"/>
</dbReference>
<keyword evidence="2 6" id="KW-0418">Kinase</keyword>
<keyword evidence="4 6" id="KW-0520">NAD</keyword>
<feature type="binding site" evidence="6">
    <location>
        <begin position="132"/>
        <end position="133"/>
    </location>
    <ligand>
        <name>NAD(+)</name>
        <dbReference type="ChEBI" id="CHEBI:57540"/>
    </ligand>
</feature>
<keyword evidence="6" id="KW-0547">Nucleotide-binding</keyword>